<accession>A0A0B0NW16</accession>
<evidence type="ECO:0000313" key="1">
    <source>
        <dbReference type="EMBL" id="KHG16074.1"/>
    </source>
</evidence>
<reference evidence="2" key="1">
    <citation type="submission" date="2014-09" db="EMBL/GenBank/DDBJ databases">
        <authorList>
            <person name="Mudge J."/>
            <person name="Ramaraj T."/>
            <person name="Lindquist I.E."/>
            <person name="Bharti A.K."/>
            <person name="Sundararajan A."/>
            <person name="Cameron C.T."/>
            <person name="Woodward J.E."/>
            <person name="May G.D."/>
            <person name="Brubaker C."/>
            <person name="Broadhvest J."/>
            <person name="Wilkins T.A."/>
        </authorList>
    </citation>
    <scope>NUCLEOTIDE SEQUENCE</scope>
    <source>
        <strain evidence="2">cv. AKA8401</strain>
    </source>
</reference>
<evidence type="ECO:0000313" key="2">
    <source>
        <dbReference type="Proteomes" id="UP000032142"/>
    </source>
</evidence>
<dbReference type="Proteomes" id="UP000032142">
    <property type="component" value="Unassembled WGS sequence"/>
</dbReference>
<gene>
    <name evidence="1" type="ORF">F383_04894</name>
</gene>
<organism evidence="1 2">
    <name type="scientific">Gossypium arboreum</name>
    <name type="common">Tree cotton</name>
    <name type="synonym">Gossypium nanking</name>
    <dbReference type="NCBI Taxonomy" id="29729"/>
    <lineage>
        <taxon>Eukaryota</taxon>
        <taxon>Viridiplantae</taxon>
        <taxon>Streptophyta</taxon>
        <taxon>Embryophyta</taxon>
        <taxon>Tracheophyta</taxon>
        <taxon>Spermatophyta</taxon>
        <taxon>Magnoliopsida</taxon>
        <taxon>eudicotyledons</taxon>
        <taxon>Gunneridae</taxon>
        <taxon>Pentapetalae</taxon>
        <taxon>rosids</taxon>
        <taxon>malvids</taxon>
        <taxon>Malvales</taxon>
        <taxon>Malvaceae</taxon>
        <taxon>Malvoideae</taxon>
        <taxon>Gossypium</taxon>
    </lineage>
</organism>
<dbReference type="EMBL" id="KN405276">
    <property type="protein sequence ID" value="KHG16074.1"/>
    <property type="molecule type" value="Genomic_DNA"/>
</dbReference>
<proteinExistence type="predicted"/>
<protein>
    <submittedName>
        <fullName evidence="1">Uncharacterized protein</fullName>
    </submittedName>
</protein>
<keyword evidence="2" id="KW-1185">Reference proteome</keyword>
<dbReference type="AlphaFoldDB" id="A0A0B0NW16"/>
<name>A0A0B0NW16_GOSAR</name>
<sequence>MSGTCIGLEICVCVRPCLEHGISINM</sequence>